<evidence type="ECO:0000256" key="2">
    <source>
        <dbReference type="ARBA" id="ARBA00002632"/>
    </source>
</evidence>
<keyword evidence="8 13" id="KW-0418">Kinase</keyword>
<evidence type="ECO:0000256" key="10">
    <source>
        <dbReference type="ARBA" id="ARBA00029724"/>
    </source>
</evidence>
<keyword evidence="7 13" id="KW-0547">Nucleotide-binding</keyword>
<dbReference type="PANTHER" id="PTHR11055:SF1">
    <property type="entry name" value="PAPS SYNTHETASE, ISOFORM D"/>
    <property type="match status" value="1"/>
</dbReference>
<comment type="similarity">
    <text evidence="4 13 14">Belongs to the APS kinase family.</text>
</comment>
<dbReference type="Proteomes" id="UP001595818">
    <property type="component" value="Unassembled WGS sequence"/>
</dbReference>
<keyword evidence="17" id="KW-1185">Reference proteome</keyword>
<evidence type="ECO:0000256" key="1">
    <source>
        <dbReference type="ARBA" id="ARBA00001823"/>
    </source>
</evidence>
<evidence type="ECO:0000256" key="11">
    <source>
        <dbReference type="ARBA" id="ARBA00031393"/>
    </source>
</evidence>
<evidence type="ECO:0000256" key="4">
    <source>
        <dbReference type="ARBA" id="ARBA00007008"/>
    </source>
</evidence>
<keyword evidence="13" id="KW-0597">Phosphoprotein</keyword>
<evidence type="ECO:0000256" key="13">
    <source>
        <dbReference type="HAMAP-Rule" id="MF_00065"/>
    </source>
</evidence>
<dbReference type="EC" id="2.7.1.25" evidence="5 13"/>
<proteinExistence type="inferred from homology"/>
<evidence type="ECO:0000256" key="8">
    <source>
        <dbReference type="ARBA" id="ARBA00022777"/>
    </source>
</evidence>
<organism evidence="16 17">
    <name type="scientific">Negadavirga shengliensis</name>
    <dbReference type="NCBI Taxonomy" id="1389218"/>
    <lineage>
        <taxon>Bacteria</taxon>
        <taxon>Pseudomonadati</taxon>
        <taxon>Bacteroidota</taxon>
        <taxon>Cytophagia</taxon>
        <taxon>Cytophagales</taxon>
        <taxon>Cyclobacteriaceae</taxon>
        <taxon>Negadavirga</taxon>
    </lineage>
</organism>
<dbReference type="HAMAP" id="MF_00065">
    <property type="entry name" value="Adenylyl_sulf_kinase"/>
    <property type="match status" value="1"/>
</dbReference>
<evidence type="ECO:0000256" key="12">
    <source>
        <dbReference type="ARBA" id="ARBA00031464"/>
    </source>
</evidence>
<dbReference type="InterPro" id="IPR059117">
    <property type="entry name" value="APS_kinase_dom"/>
</dbReference>
<dbReference type="PANTHER" id="PTHR11055">
    <property type="entry name" value="BIFUNCTIONAL 3'-PHOSPHOADENOSINE 5'-PHOSPHOSULFATE SYNTHASE"/>
    <property type="match status" value="1"/>
</dbReference>
<dbReference type="SUPFAM" id="SSF52540">
    <property type="entry name" value="P-loop containing nucleoside triphosphate hydrolases"/>
    <property type="match status" value="1"/>
</dbReference>
<dbReference type="GO" id="GO:0004020">
    <property type="term" value="F:adenylylsulfate kinase activity"/>
    <property type="evidence" value="ECO:0007669"/>
    <property type="project" value="UniProtKB-EC"/>
</dbReference>
<name>A0ABV9SZ77_9BACT</name>
<comment type="caution">
    <text evidence="16">The sequence shown here is derived from an EMBL/GenBank/DDBJ whole genome shotgun (WGS) entry which is preliminary data.</text>
</comment>
<protein>
    <recommendedName>
        <fullName evidence="5 13">Adenylyl-sulfate kinase</fullName>
        <ecNumber evidence="5 13">2.7.1.25</ecNumber>
    </recommendedName>
    <alternativeName>
        <fullName evidence="11 13">APS kinase</fullName>
    </alternativeName>
    <alternativeName>
        <fullName evidence="12 13">ATP adenosine-5'-phosphosulfate 3'-phosphotransferase</fullName>
    </alternativeName>
    <alternativeName>
        <fullName evidence="10 13">Adenosine-5'-phosphosulfate kinase</fullName>
    </alternativeName>
</protein>
<dbReference type="NCBIfam" id="NF003013">
    <property type="entry name" value="PRK03846.1"/>
    <property type="match status" value="1"/>
</dbReference>
<feature type="active site" description="Phosphoserine intermediate" evidence="13">
    <location>
        <position position="107"/>
    </location>
</feature>
<dbReference type="Pfam" id="PF01583">
    <property type="entry name" value="APS_kinase"/>
    <property type="match status" value="1"/>
</dbReference>
<dbReference type="InterPro" id="IPR002891">
    <property type="entry name" value="APS"/>
</dbReference>
<gene>
    <name evidence="13 16" type="primary">cysC</name>
    <name evidence="16" type="ORF">ACFPFU_07655</name>
</gene>
<dbReference type="Gene3D" id="3.40.50.300">
    <property type="entry name" value="P-loop containing nucleotide triphosphate hydrolases"/>
    <property type="match status" value="1"/>
</dbReference>
<comment type="function">
    <text evidence="2 13 14">Catalyzes the synthesis of activated sulfate.</text>
</comment>
<dbReference type="InterPro" id="IPR027417">
    <property type="entry name" value="P-loop_NTPase"/>
</dbReference>
<sequence>MSDTHIHPHRFKVGKKDRIELLGQQPKLLWFTGLSGSGKSTLANGTESKLHRLGFKTYLLDGDNVRSGLNQDLGFTDLDRIENMRRIGEVAKLMLDAGLVVVSAFISPFQKDREMIAELVGRHNFLEIYVNCPLEVCEKRDVKGLYKMAREGQIKNFTGIDSPYEIPEDPYMTICSADLNIDAALDEIVEKVLPEIQIIK</sequence>
<evidence type="ECO:0000259" key="15">
    <source>
        <dbReference type="Pfam" id="PF01583"/>
    </source>
</evidence>
<evidence type="ECO:0000313" key="17">
    <source>
        <dbReference type="Proteomes" id="UP001595818"/>
    </source>
</evidence>
<reference evidence="17" key="1">
    <citation type="journal article" date="2019" name="Int. J. Syst. Evol. Microbiol.">
        <title>The Global Catalogue of Microorganisms (GCM) 10K type strain sequencing project: providing services to taxonomists for standard genome sequencing and annotation.</title>
        <authorList>
            <consortium name="The Broad Institute Genomics Platform"/>
            <consortium name="The Broad Institute Genome Sequencing Center for Infectious Disease"/>
            <person name="Wu L."/>
            <person name="Ma J."/>
        </authorList>
    </citation>
    <scope>NUCLEOTIDE SEQUENCE [LARGE SCALE GENOMIC DNA]</scope>
    <source>
        <strain evidence="17">CGMCC 4.7466</strain>
    </source>
</reference>
<comment type="pathway">
    <text evidence="3 13 14">Sulfur metabolism; hydrogen sulfide biosynthesis; sulfite from sulfate: step 2/3.</text>
</comment>
<keyword evidence="9 13" id="KW-0067">ATP-binding</keyword>
<evidence type="ECO:0000256" key="7">
    <source>
        <dbReference type="ARBA" id="ARBA00022741"/>
    </source>
</evidence>
<evidence type="ECO:0000256" key="14">
    <source>
        <dbReference type="RuleBase" id="RU004347"/>
    </source>
</evidence>
<accession>A0ABV9SZ77</accession>
<evidence type="ECO:0000313" key="16">
    <source>
        <dbReference type="EMBL" id="MFC4871557.1"/>
    </source>
</evidence>
<feature type="binding site" evidence="13">
    <location>
        <begin position="33"/>
        <end position="40"/>
    </location>
    <ligand>
        <name>ATP</name>
        <dbReference type="ChEBI" id="CHEBI:30616"/>
    </ligand>
</feature>
<dbReference type="EMBL" id="JBHSJJ010000003">
    <property type="protein sequence ID" value="MFC4871557.1"/>
    <property type="molecule type" value="Genomic_DNA"/>
</dbReference>
<evidence type="ECO:0000256" key="9">
    <source>
        <dbReference type="ARBA" id="ARBA00022840"/>
    </source>
</evidence>
<evidence type="ECO:0000256" key="6">
    <source>
        <dbReference type="ARBA" id="ARBA00022679"/>
    </source>
</evidence>
<evidence type="ECO:0000256" key="5">
    <source>
        <dbReference type="ARBA" id="ARBA00012121"/>
    </source>
</evidence>
<dbReference type="CDD" id="cd02027">
    <property type="entry name" value="APSK"/>
    <property type="match status" value="1"/>
</dbReference>
<feature type="domain" description="APS kinase" evidence="15">
    <location>
        <begin position="26"/>
        <end position="173"/>
    </location>
</feature>
<comment type="catalytic activity">
    <reaction evidence="1 13 14">
        <text>adenosine 5'-phosphosulfate + ATP = 3'-phosphoadenylyl sulfate + ADP + H(+)</text>
        <dbReference type="Rhea" id="RHEA:24152"/>
        <dbReference type="ChEBI" id="CHEBI:15378"/>
        <dbReference type="ChEBI" id="CHEBI:30616"/>
        <dbReference type="ChEBI" id="CHEBI:58243"/>
        <dbReference type="ChEBI" id="CHEBI:58339"/>
        <dbReference type="ChEBI" id="CHEBI:456216"/>
        <dbReference type="EC" id="2.7.1.25"/>
    </reaction>
</comment>
<dbReference type="RefSeq" id="WP_377063126.1">
    <property type="nucleotide sequence ID" value="NZ_JBHSJJ010000003.1"/>
</dbReference>
<keyword evidence="6 13" id="KW-0808">Transferase</keyword>
<evidence type="ECO:0000256" key="3">
    <source>
        <dbReference type="ARBA" id="ARBA00004806"/>
    </source>
</evidence>
<dbReference type="NCBIfam" id="TIGR00455">
    <property type="entry name" value="apsK"/>
    <property type="match status" value="1"/>
</dbReference>